<dbReference type="EMBL" id="JAHYBZ010000007">
    <property type="protein sequence ID" value="MBW6400019.1"/>
    <property type="molecule type" value="Genomic_DNA"/>
</dbReference>
<proteinExistence type="predicted"/>
<keyword evidence="2" id="KW-1185">Reference proteome</keyword>
<evidence type="ECO:0000313" key="2">
    <source>
        <dbReference type="Proteomes" id="UP001196565"/>
    </source>
</evidence>
<evidence type="ECO:0000313" key="1">
    <source>
        <dbReference type="EMBL" id="MBW6400019.1"/>
    </source>
</evidence>
<name>A0ABS7ACH6_9PROT</name>
<comment type="caution">
    <text evidence="1">The sequence shown here is derived from an EMBL/GenBank/DDBJ whole genome shotgun (WGS) entry which is preliminary data.</text>
</comment>
<organism evidence="1 2">
    <name type="scientific">Roseomonas alba</name>
    <dbReference type="NCBI Taxonomy" id="2846776"/>
    <lineage>
        <taxon>Bacteria</taxon>
        <taxon>Pseudomonadati</taxon>
        <taxon>Pseudomonadota</taxon>
        <taxon>Alphaproteobacteria</taxon>
        <taxon>Acetobacterales</taxon>
        <taxon>Roseomonadaceae</taxon>
        <taxon>Roseomonas</taxon>
    </lineage>
</organism>
<dbReference type="RefSeq" id="WP_219764635.1">
    <property type="nucleotide sequence ID" value="NZ_JAHYBZ010000007.1"/>
</dbReference>
<reference evidence="1 2" key="1">
    <citation type="submission" date="2021-07" db="EMBL/GenBank/DDBJ databases">
        <authorList>
            <person name="So Y."/>
        </authorList>
    </citation>
    <scope>NUCLEOTIDE SEQUENCE [LARGE SCALE GENOMIC DNA]</scope>
    <source>
        <strain evidence="1 2">HJA6</strain>
    </source>
</reference>
<protein>
    <submittedName>
        <fullName evidence="1">Uncharacterized protein</fullName>
    </submittedName>
</protein>
<gene>
    <name evidence="1" type="ORF">KPL78_19315</name>
</gene>
<sequence>MGAEVDTSRDVLVGKMASGMRTRLSVNVLRHAPQVGHGWLNELSVALAEDALAVVAEEMREPSEAMKKAAIAAFNSVPLDDRKNSTAIAAEIKAAIAASPLGGEP</sequence>
<dbReference type="Proteomes" id="UP001196565">
    <property type="component" value="Unassembled WGS sequence"/>
</dbReference>
<accession>A0ABS7ACH6</accession>